<dbReference type="AlphaFoldDB" id="A0A1Q9ATU1"/>
<evidence type="ECO:0000313" key="2">
    <source>
        <dbReference type="EMBL" id="OLP58844.1"/>
    </source>
</evidence>
<evidence type="ECO:0000313" key="3">
    <source>
        <dbReference type="Proteomes" id="UP000186364"/>
    </source>
</evidence>
<feature type="compositionally biased region" description="Polar residues" evidence="1">
    <location>
        <begin position="24"/>
        <end position="35"/>
    </location>
</feature>
<dbReference type="RefSeq" id="WP_075628820.1">
    <property type="nucleotide sequence ID" value="NZ_FOAM01000019.1"/>
</dbReference>
<gene>
    <name evidence="2" type="ORF">BJF93_09145</name>
</gene>
<dbReference type="Proteomes" id="UP000186364">
    <property type="component" value="Unassembled WGS sequence"/>
</dbReference>
<dbReference type="EMBL" id="MKIP01000055">
    <property type="protein sequence ID" value="OLP58844.1"/>
    <property type="molecule type" value="Genomic_DNA"/>
</dbReference>
<feature type="compositionally biased region" description="Polar residues" evidence="1">
    <location>
        <begin position="1"/>
        <end position="10"/>
    </location>
</feature>
<reference evidence="2 3" key="1">
    <citation type="submission" date="2016-09" db="EMBL/GenBank/DDBJ databases">
        <title>Rhizobium sp. nov., a novel species isolated from the rice rhizosphere.</title>
        <authorList>
            <person name="Zhao J."/>
            <person name="Zhang X."/>
        </authorList>
    </citation>
    <scope>NUCLEOTIDE SEQUENCE [LARGE SCALE GENOMIC DNA]</scope>
    <source>
        <strain evidence="2 3">1.7048</strain>
    </source>
</reference>
<feature type="region of interest" description="Disordered" evidence="1">
    <location>
        <begin position="1"/>
        <end position="48"/>
    </location>
</feature>
<comment type="caution">
    <text evidence="2">The sequence shown here is derived from an EMBL/GenBank/DDBJ whole genome shotgun (WGS) entry which is preliminary data.</text>
</comment>
<protein>
    <submittedName>
        <fullName evidence="2">Uncharacterized protein</fullName>
    </submittedName>
</protein>
<proteinExistence type="predicted"/>
<sequence>MYNHETSTDLYPNRPLRAIRPFNDGQTPTAMTSDRSAGGQHLESPDVHDRESTRFAFLASNLCGVGKLVGKKGEAGDCHLPSRTSGLAKSLRAQAKALQHPFLVHRLLIVTREKARF</sequence>
<evidence type="ECO:0000256" key="1">
    <source>
        <dbReference type="SAM" id="MobiDB-lite"/>
    </source>
</evidence>
<name>A0A1Q9ATU1_9HYPH</name>
<organism evidence="2 3">
    <name type="scientific">Xaviernesmea oryzae</name>
    <dbReference type="NCBI Taxonomy" id="464029"/>
    <lineage>
        <taxon>Bacteria</taxon>
        <taxon>Pseudomonadati</taxon>
        <taxon>Pseudomonadota</taxon>
        <taxon>Alphaproteobacteria</taxon>
        <taxon>Hyphomicrobiales</taxon>
        <taxon>Rhizobiaceae</taxon>
        <taxon>Rhizobium/Agrobacterium group</taxon>
        <taxon>Xaviernesmea</taxon>
    </lineage>
</organism>
<accession>A0A1Q9ATU1</accession>
<keyword evidence="3" id="KW-1185">Reference proteome</keyword>